<dbReference type="GO" id="GO:0015031">
    <property type="term" value="P:protein transport"/>
    <property type="evidence" value="ECO:0007669"/>
    <property type="project" value="UniProtKB-UniRule"/>
</dbReference>
<dbReference type="GO" id="GO:0006869">
    <property type="term" value="P:lipid transport"/>
    <property type="evidence" value="ECO:0007669"/>
    <property type="project" value="UniProtKB-UniRule"/>
</dbReference>
<comment type="function">
    <text evidence="2">Acts as component of the GARP complex that is involved in retrograde transport from early and late endosomes to the trans-Golgi network (TGN).</text>
</comment>
<evidence type="ECO:0000256" key="1">
    <source>
        <dbReference type="ARBA" id="ARBA00006080"/>
    </source>
</evidence>
<dbReference type="GO" id="GO:0048193">
    <property type="term" value="P:Golgi vesicle transport"/>
    <property type="evidence" value="ECO:0007669"/>
    <property type="project" value="TreeGrafter"/>
</dbReference>
<dbReference type="EMBL" id="HBIZ01025109">
    <property type="protein sequence ID" value="CAE0763289.1"/>
    <property type="molecule type" value="Transcribed_RNA"/>
</dbReference>
<keyword evidence="2" id="KW-0653">Protein transport</keyword>
<evidence type="ECO:0000256" key="2">
    <source>
        <dbReference type="RuleBase" id="RU368010"/>
    </source>
</evidence>
<organism evidence="3">
    <name type="scientific">Chrysotila carterae</name>
    <name type="common">Marine alga</name>
    <name type="synonym">Syracosphaera carterae</name>
    <dbReference type="NCBI Taxonomy" id="13221"/>
    <lineage>
        <taxon>Eukaryota</taxon>
        <taxon>Haptista</taxon>
        <taxon>Haptophyta</taxon>
        <taxon>Prymnesiophyceae</taxon>
        <taxon>Isochrysidales</taxon>
        <taxon>Isochrysidaceae</taxon>
        <taxon>Chrysotila</taxon>
    </lineage>
</organism>
<reference evidence="3" key="1">
    <citation type="submission" date="2021-01" db="EMBL/GenBank/DDBJ databases">
        <authorList>
            <person name="Corre E."/>
            <person name="Pelletier E."/>
            <person name="Niang G."/>
            <person name="Scheremetjew M."/>
            <person name="Finn R."/>
            <person name="Kale V."/>
            <person name="Holt S."/>
            <person name="Cochrane G."/>
            <person name="Meng A."/>
            <person name="Brown T."/>
            <person name="Cohen L."/>
        </authorList>
    </citation>
    <scope>NUCLEOTIDE SEQUENCE</scope>
    <source>
        <strain evidence="3">CCMP645</strain>
    </source>
</reference>
<dbReference type="GO" id="GO:0007030">
    <property type="term" value="P:Golgi organization"/>
    <property type="evidence" value="ECO:0007669"/>
    <property type="project" value="UniProtKB-UniRule"/>
</dbReference>
<dbReference type="PANTHER" id="PTHR15954:SF4">
    <property type="entry name" value="VACUOLAR PROTEIN SORTING-ASSOCIATED PROTEIN 51 HOMOLOG"/>
    <property type="match status" value="1"/>
</dbReference>
<keyword evidence="2" id="KW-0445">Lipid transport</keyword>
<dbReference type="GO" id="GO:0005829">
    <property type="term" value="C:cytosol"/>
    <property type="evidence" value="ECO:0007669"/>
    <property type="project" value="GOC"/>
</dbReference>
<dbReference type="GO" id="GO:0000938">
    <property type="term" value="C:GARP complex"/>
    <property type="evidence" value="ECO:0007669"/>
    <property type="project" value="UniProtKB-UniRule"/>
</dbReference>
<evidence type="ECO:0000313" key="3">
    <source>
        <dbReference type="EMBL" id="CAE0763289.1"/>
    </source>
</evidence>
<dbReference type="PANTHER" id="PTHR15954">
    <property type="entry name" value="VACUOLAR PROTEIN SORTING-ASSOCIATED PROTEIN 51 HOMOLOG"/>
    <property type="match status" value="1"/>
</dbReference>
<comment type="subunit">
    <text evidence="2">Component of the Golgi-associated retrograde protein (GARP) complex.</text>
</comment>
<sequence length="315" mass="34140">MCVRSLELRCEMINLRADSMAKHLVNGMYNALQAMARAATAPSSSARDVLLRAGLCMHMAAAGVAQVPTLLKSQLSPHGLGGAALGFDGAAMTREMGRARDALMQSFVEMQAQKLSRLVSERVSSTNWLVCPAPRAVTGLVQLVVSELRQMQTLAAQLFPAEPVRALLPQGPFPAASSVMQLVQQRTRQSNSSSSAITKDLQRMFTRKISFGASEGKATLAGMLTHVTKLALKTMLEEVRVATFGCAGFQQVQVDCSMLRWVLAPTSNDEEAVLALLDEIFISCQDRCLDCVPMEQPVVEALCESERQRLLLSLA</sequence>
<accession>A0A7S4BEI0</accession>
<comment type="subcellular location">
    <subcellularLocation>
        <location evidence="2">Golgi apparatus</location>
        <location evidence="2">trans-Golgi network</location>
    </subcellularLocation>
</comment>
<gene>
    <name evidence="3" type="ORF">PCAR00345_LOCUS15901</name>
</gene>
<name>A0A7S4BEI0_CHRCT</name>
<dbReference type="AlphaFoldDB" id="A0A7S4BEI0"/>
<keyword evidence="2" id="KW-0813">Transport</keyword>
<dbReference type="GO" id="GO:0032456">
    <property type="term" value="P:endocytic recycling"/>
    <property type="evidence" value="ECO:0007669"/>
    <property type="project" value="TreeGrafter"/>
</dbReference>
<protein>
    <recommendedName>
        <fullName evidence="2">Vacuolar protein sorting-associated protein 51 homolog</fullName>
    </recommendedName>
</protein>
<dbReference type="GO" id="GO:0007041">
    <property type="term" value="P:lysosomal transport"/>
    <property type="evidence" value="ECO:0007669"/>
    <property type="project" value="TreeGrafter"/>
</dbReference>
<proteinExistence type="inferred from homology"/>
<keyword evidence="2" id="KW-0333">Golgi apparatus</keyword>
<comment type="similarity">
    <text evidence="1 2">Belongs to the VPS51 family.</text>
</comment>
<dbReference type="GO" id="GO:0016020">
    <property type="term" value="C:membrane"/>
    <property type="evidence" value="ECO:0007669"/>
    <property type="project" value="TreeGrafter"/>
</dbReference>
<dbReference type="GO" id="GO:0042147">
    <property type="term" value="P:retrograde transport, endosome to Golgi"/>
    <property type="evidence" value="ECO:0007669"/>
    <property type="project" value="UniProtKB-UniRule"/>
</dbReference>
<dbReference type="GO" id="GO:1990745">
    <property type="term" value="C:EARP complex"/>
    <property type="evidence" value="ECO:0007669"/>
    <property type="project" value="TreeGrafter"/>
</dbReference>
<dbReference type="InterPro" id="IPR014812">
    <property type="entry name" value="Vps51"/>
</dbReference>